<dbReference type="AlphaFoldDB" id="A0A2P2PH06"/>
<evidence type="ECO:0000313" key="1">
    <source>
        <dbReference type="EMBL" id="MBX53972.1"/>
    </source>
</evidence>
<protein>
    <submittedName>
        <fullName evidence="1">Uncharacterized protein</fullName>
    </submittedName>
</protein>
<organism evidence="1">
    <name type="scientific">Rhizophora mucronata</name>
    <name type="common">Asiatic mangrove</name>
    <dbReference type="NCBI Taxonomy" id="61149"/>
    <lineage>
        <taxon>Eukaryota</taxon>
        <taxon>Viridiplantae</taxon>
        <taxon>Streptophyta</taxon>
        <taxon>Embryophyta</taxon>
        <taxon>Tracheophyta</taxon>
        <taxon>Spermatophyta</taxon>
        <taxon>Magnoliopsida</taxon>
        <taxon>eudicotyledons</taxon>
        <taxon>Gunneridae</taxon>
        <taxon>Pentapetalae</taxon>
        <taxon>rosids</taxon>
        <taxon>fabids</taxon>
        <taxon>Malpighiales</taxon>
        <taxon>Rhizophoraceae</taxon>
        <taxon>Rhizophora</taxon>
    </lineage>
</organism>
<sequence>MLLHMVQLAKLACNQQNVMPMVDLYWVI</sequence>
<reference evidence="1" key="1">
    <citation type="submission" date="2018-02" db="EMBL/GenBank/DDBJ databases">
        <title>Rhizophora mucronata_Transcriptome.</title>
        <authorList>
            <person name="Meera S.P."/>
            <person name="Sreeshan A."/>
            <person name="Augustine A."/>
        </authorList>
    </citation>
    <scope>NUCLEOTIDE SEQUENCE</scope>
    <source>
        <tissue evidence="1">Leaf</tissue>
    </source>
</reference>
<proteinExistence type="predicted"/>
<dbReference type="EMBL" id="GGEC01073488">
    <property type="protein sequence ID" value="MBX53972.1"/>
    <property type="molecule type" value="Transcribed_RNA"/>
</dbReference>
<name>A0A2P2PH06_RHIMU</name>
<accession>A0A2P2PH06</accession>